<dbReference type="RefSeq" id="WP_013659092.1">
    <property type="nucleotide sequence ID" value="NC_015275.1"/>
</dbReference>
<reference evidence="2 3" key="1">
    <citation type="journal article" date="2011" name="J. Bacteriol.">
        <title>Complete genome sequence of the cellulose-degrading bacterium Cellulosilyticum lentocellum.</title>
        <authorList>
            <consortium name="US DOE Joint Genome Institute"/>
            <person name="Miller D.A."/>
            <person name="Suen G."/>
            <person name="Bruce D."/>
            <person name="Copeland A."/>
            <person name="Cheng J.F."/>
            <person name="Detter C."/>
            <person name="Goodwin L.A."/>
            <person name="Han C.S."/>
            <person name="Hauser L.J."/>
            <person name="Land M.L."/>
            <person name="Lapidus A."/>
            <person name="Lucas S."/>
            <person name="Meincke L."/>
            <person name="Pitluck S."/>
            <person name="Tapia R."/>
            <person name="Teshima H."/>
            <person name="Woyke T."/>
            <person name="Fox B.G."/>
            <person name="Angert E.R."/>
            <person name="Currie C.R."/>
        </authorList>
    </citation>
    <scope>NUCLEOTIDE SEQUENCE [LARGE SCALE GENOMIC DNA]</scope>
    <source>
        <strain evidence="3">ATCC 49066 / DSM 5427 / NCIMB 11756 / RHM5</strain>
    </source>
</reference>
<evidence type="ECO:0000313" key="2">
    <source>
        <dbReference type="EMBL" id="ADZ85821.1"/>
    </source>
</evidence>
<evidence type="ECO:0000313" key="3">
    <source>
        <dbReference type="Proteomes" id="UP000008467"/>
    </source>
</evidence>
<name>F2JM41_CELLD</name>
<dbReference type="AlphaFoldDB" id="F2JM41"/>
<dbReference type="Proteomes" id="UP000008467">
    <property type="component" value="Chromosome"/>
</dbReference>
<gene>
    <name evidence="2" type="ordered locus">Clole_4149</name>
</gene>
<dbReference type="STRING" id="642492.Clole_4149"/>
<protein>
    <recommendedName>
        <fullName evidence="1">PIN-like domain-containing protein</fullName>
    </recommendedName>
</protein>
<accession>F2JM41</accession>
<proteinExistence type="predicted"/>
<dbReference type="eggNOG" id="ENOG5032VSB">
    <property type="taxonomic scope" value="Bacteria"/>
</dbReference>
<dbReference type="InterPro" id="IPR041494">
    <property type="entry name" value="PIN7"/>
</dbReference>
<keyword evidence="3" id="KW-1185">Reference proteome</keyword>
<dbReference type="EMBL" id="CP002582">
    <property type="protein sequence ID" value="ADZ85821.1"/>
    <property type="molecule type" value="Genomic_DNA"/>
</dbReference>
<dbReference type="HOGENOM" id="CLU_939071_0_0_9"/>
<dbReference type="KEGG" id="cle:Clole_4149"/>
<evidence type="ECO:0000259" key="1">
    <source>
        <dbReference type="Pfam" id="PF18475"/>
    </source>
</evidence>
<sequence>MSIYLVDFENVTSEGLSGVSKLSEEDKVILFYSTKANKISMPIHVEMSKSLASFEYKEVLVGGKNALDYQLSTYLGYLIGQKEDTNYYIVSKDKGYEYLSDFWKQTLGETKQQISIEHIGAIKAAKSVNKIEAIHEEQEEKENKIVEAISAQESKLVPEPTNRETKETEVAFNKKFNNQNKRNGMKSTYHINRKKPVVSEAQNVQKTSESKNSIVVKENAFSYNEKVVKGNQPNIEVEKQLRQLIDKELQEDQVKRIVQYFKQAKNKQELHRKIVKVLGQDRGTVIYHKIKRLIKK</sequence>
<dbReference type="Pfam" id="PF18475">
    <property type="entry name" value="PIN7"/>
    <property type="match status" value="1"/>
</dbReference>
<organism evidence="2 3">
    <name type="scientific">Cellulosilyticum lentocellum (strain ATCC 49066 / DSM 5427 / NCIMB 11756 / RHM5)</name>
    <name type="common">Clostridium lentocellum</name>
    <dbReference type="NCBI Taxonomy" id="642492"/>
    <lineage>
        <taxon>Bacteria</taxon>
        <taxon>Bacillati</taxon>
        <taxon>Bacillota</taxon>
        <taxon>Clostridia</taxon>
        <taxon>Lachnospirales</taxon>
        <taxon>Cellulosilyticaceae</taxon>
        <taxon>Cellulosilyticum</taxon>
    </lineage>
</organism>
<feature type="domain" description="PIN-like" evidence="1">
    <location>
        <begin position="5"/>
        <end position="105"/>
    </location>
</feature>